<feature type="region of interest" description="Disordered" evidence="1">
    <location>
        <begin position="319"/>
        <end position="365"/>
    </location>
</feature>
<proteinExistence type="predicted"/>
<organism evidence="3 4">
    <name type="scientific">Armillaria tabescens</name>
    <name type="common">Ringless honey mushroom</name>
    <name type="synonym">Agaricus tabescens</name>
    <dbReference type="NCBI Taxonomy" id="1929756"/>
    <lineage>
        <taxon>Eukaryota</taxon>
        <taxon>Fungi</taxon>
        <taxon>Dikarya</taxon>
        <taxon>Basidiomycota</taxon>
        <taxon>Agaricomycotina</taxon>
        <taxon>Agaricomycetes</taxon>
        <taxon>Agaricomycetidae</taxon>
        <taxon>Agaricales</taxon>
        <taxon>Marasmiineae</taxon>
        <taxon>Physalacriaceae</taxon>
        <taxon>Desarmillaria</taxon>
    </lineage>
</organism>
<name>A0AA39MHN7_ARMTA</name>
<evidence type="ECO:0000256" key="1">
    <source>
        <dbReference type="SAM" id="MobiDB-lite"/>
    </source>
</evidence>
<feature type="domain" description="DUF6532" evidence="2">
    <location>
        <begin position="89"/>
        <end position="280"/>
    </location>
</feature>
<reference evidence="3" key="1">
    <citation type="submission" date="2023-06" db="EMBL/GenBank/DDBJ databases">
        <authorList>
            <consortium name="Lawrence Berkeley National Laboratory"/>
            <person name="Ahrendt S."/>
            <person name="Sahu N."/>
            <person name="Indic B."/>
            <person name="Wong-Bajracharya J."/>
            <person name="Merenyi Z."/>
            <person name="Ke H.-M."/>
            <person name="Monk M."/>
            <person name="Kocsube S."/>
            <person name="Drula E."/>
            <person name="Lipzen A."/>
            <person name="Balint B."/>
            <person name="Henrissat B."/>
            <person name="Andreopoulos B."/>
            <person name="Martin F.M."/>
            <person name="Harder C.B."/>
            <person name="Rigling D."/>
            <person name="Ford K.L."/>
            <person name="Foster G.D."/>
            <person name="Pangilinan J."/>
            <person name="Papanicolaou A."/>
            <person name="Barry K."/>
            <person name="LaButti K."/>
            <person name="Viragh M."/>
            <person name="Koriabine M."/>
            <person name="Yan M."/>
            <person name="Riley R."/>
            <person name="Champramary S."/>
            <person name="Plett K.L."/>
            <person name="Tsai I.J."/>
            <person name="Slot J."/>
            <person name="Sipos G."/>
            <person name="Plett J."/>
            <person name="Nagy L.G."/>
            <person name="Grigoriev I.V."/>
        </authorList>
    </citation>
    <scope>NUCLEOTIDE SEQUENCE</scope>
    <source>
        <strain evidence="3">CCBAS 213</strain>
    </source>
</reference>
<accession>A0AA39MHN7</accession>
<evidence type="ECO:0000313" key="4">
    <source>
        <dbReference type="Proteomes" id="UP001175211"/>
    </source>
</evidence>
<keyword evidence="4" id="KW-1185">Reference proteome</keyword>
<dbReference type="EMBL" id="JAUEPS010000156">
    <property type="protein sequence ID" value="KAK0435241.1"/>
    <property type="molecule type" value="Genomic_DNA"/>
</dbReference>
<protein>
    <recommendedName>
        <fullName evidence="2">DUF6532 domain-containing protein</fullName>
    </recommendedName>
</protein>
<dbReference type="GeneID" id="85362281"/>
<dbReference type="Proteomes" id="UP001175211">
    <property type="component" value="Unassembled WGS sequence"/>
</dbReference>
<evidence type="ECO:0000259" key="2">
    <source>
        <dbReference type="Pfam" id="PF20149"/>
    </source>
</evidence>
<sequence length="365" mass="40825">MPPLLTTPTNELVDYLLNSDKDETDLEAQPQSNANTVVTQSGKHPHSANSHAPSPDPKRQRLPPPTLVKNTKGKNLQDYEGKCHAMLHEAIQRYEACLYTVEPFPDGTKSHEMAEQVWAEICEDYEDSYELTMPMATMMQKRGTQAHGQLKDRIRPLIMPAFGLTSPDKKSTIAKNKDKYVLLTMDAAFHYKDISMLSRAYEHKLIFSSICAAWFKNTKDFGVKYSDYFDPIPNVSLALILMAIEFCLEEWSTGSYIQGTLNESEDKGRYVNFLKNVKDWTSANTKVTTNIHKKKNTGAANRVVTADHMNEDAIMHAKKDMENQTGETDSEEEEEEDGDDREEEPTANGGSGAAIGGSQTVSESG</sequence>
<comment type="caution">
    <text evidence="3">The sequence shown here is derived from an EMBL/GenBank/DDBJ whole genome shotgun (WGS) entry which is preliminary data.</text>
</comment>
<feature type="compositionally biased region" description="Acidic residues" evidence="1">
    <location>
        <begin position="328"/>
        <end position="345"/>
    </location>
</feature>
<dbReference type="Pfam" id="PF20149">
    <property type="entry name" value="DUF6532"/>
    <property type="match status" value="1"/>
</dbReference>
<feature type="compositionally biased region" description="Polar residues" evidence="1">
    <location>
        <begin position="29"/>
        <end position="52"/>
    </location>
</feature>
<gene>
    <name evidence="3" type="ORF">EV420DRAFT_1653339</name>
</gene>
<dbReference type="InterPro" id="IPR045341">
    <property type="entry name" value="DUF6532"/>
</dbReference>
<dbReference type="RefSeq" id="XP_060321935.1">
    <property type="nucleotide sequence ID" value="XM_060478733.1"/>
</dbReference>
<dbReference type="AlphaFoldDB" id="A0AA39MHN7"/>
<feature type="region of interest" description="Disordered" evidence="1">
    <location>
        <begin position="20"/>
        <end position="75"/>
    </location>
</feature>
<evidence type="ECO:0000313" key="3">
    <source>
        <dbReference type="EMBL" id="KAK0435241.1"/>
    </source>
</evidence>